<organism evidence="1 2">
    <name type="scientific">Russula earlei</name>
    <dbReference type="NCBI Taxonomy" id="71964"/>
    <lineage>
        <taxon>Eukaryota</taxon>
        <taxon>Fungi</taxon>
        <taxon>Dikarya</taxon>
        <taxon>Basidiomycota</taxon>
        <taxon>Agaricomycotina</taxon>
        <taxon>Agaricomycetes</taxon>
        <taxon>Russulales</taxon>
        <taxon>Russulaceae</taxon>
        <taxon>Russula</taxon>
    </lineage>
</organism>
<evidence type="ECO:0000313" key="2">
    <source>
        <dbReference type="Proteomes" id="UP001207468"/>
    </source>
</evidence>
<reference evidence="1" key="1">
    <citation type="submission" date="2021-03" db="EMBL/GenBank/DDBJ databases">
        <title>Evolutionary priming and transition to the ectomycorrhizal habit in an iconic lineage of mushroom-forming fungi: is preadaptation a requirement?</title>
        <authorList>
            <consortium name="DOE Joint Genome Institute"/>
            <person name="Looney B.P."/>
            <person name="Miyauchi S."/>
            <person name="Morin E."/>
            <person name="Drula E."/>
            <person name="Courty P.E."/>
            <person name="Chicoki N."/>
            <person name="Fauchery L."/>
            <person name="Kohler A."/>
            <person name="Kuo A."/>
            <person name="LaButti K."/>
            <person name="Pangilinan J."/>
            <person name="Lipzen A."/>
            <person name="Riley R."/>
            <person name="Andreopoulos W."/>
            <person name="He G."/>
            <person name="Johnson J."/>
            <person name="Barry K.W."/>
            <person name="Grigoriev I.V."/>
            <person name="Nagy L."/>
            <person name="Hibbett D."/>
            <person name="Henrissat B."/>
            <person name="Matheny P.B."/>
            <person name="Labbe J."/>
            <person name="Martin A.F."/>
        </authorList>
    </citation>
    <scope>NUCLEOTIDE SEQUENCE</scope>
    <source>
        <strain evidence="1">BPL698</strain>
    </source>
</reference>
<accession>A0ACC0U275</accession>
<comment type="caution">
    <text evidence="1">The sequence shown here is derived from an EMBL/GenBank/DDBJ whole genome shotgun (WGS) entry which is preliminary data.</text>
</comment>
<name>A0ACC0U275_9AGAM</name>
<dbReference type="EMBL" id="JAGFNK010000235">
    <property type="protein sequence ID" value="KAI9456458.1"/>
    <property type="molecule type" value="Genomic_DNA"/>
</dbReference>
<sequence>MAARDKSIGTHTRPPPASVRLAYDDLFNSGSSLSKIKDAALGGNLFHIDVTDDSPSTAVPGRSLAWKIFLTPIDPIRPQPDLPPDPSVYQSALNESRKQFSTILLEKMRAPDGSYEDGFVAPGGEELPARNVQPGNLERNNPLSLHDENPWKEWFAAVELRKTIAQDVERTFPDIGYYRAPVIQSQLASILFLYAVLHPDIGYRQGMHELLAPLYYAVDYDSLPDTSESDDIIEFCAREWVAADAWALFDRVMGGAGQWYEWREAPQRQIPAVAGLVHLNGQGGIEPYVTPILQACNRAQKELLKSVDPVLWGRMQAEGIEPQIYGIRWLRLLFTREFNMHDTMVLWDGIFAVDPSLEIALWICVAMLIRIRNQLIPSDYSGQLTHLLRYSSNYSTDSIPPTVPNHTSLLLRQALTLQMSSTVAAGASVILENSNLLNISAEVLEPRTPASRRRGERLSGRRKSVSETRPTPSDSGHSGRGSIGRIANGQLNLPEFAKGLLDRGEALGINKTLMNAVSEIKKNLPDLAVNLVRAPAAHEAAYSAYPLMDERPPEERPPWEPRTRFEVERDAAQLRAVQRTLGTSVSWIVDTLLLDEDANQSEERAKKVRESKREALEALAYVRDVLLSGSTDVDEERLVGEEEFKRRRKAQREKQAQTAKSTEEPTSTFNKAVISLPPVSRPATQVQATNAPRPRAVASHPVLSSSRSPFDSARPASPGSKSFHVAPSGQEVNPPAPWNYTRSSFSSPLSGFSAEVPSLVPLPRASTALTPPTTVAQNPSSNQTPPARLHDPLGVLP</sequence>
<evidence type="ECO:0000313" key="1">
    <source>
        <dbReference type="EMBL" id="KAI9456458.1"/>
    </source>
</evidence>
<protein>
    <submittedName>
        <fullName evidence="1">RabGAP/TBC</fullName>
    </submittedName>
</protein>
<proteinExistence type="predicted"/>
<gene>
    <name evidence="1" type="ORF">F5148DRAFT_1224223</name>
</gene>
<keyword evidence="2" id="KW-1185">Reference proteome</keyword>
<dbReference type="Proteomes" id="UP001207468">
    <property type="component" value="Unassembled WGS sequence"/>
</dbReference>